<dbReference type="InterPro" id="IPR014729">
    <property type="entry name" value="Rossmann-like_a/b/a_fold"/>
</dbReference>
<dbReference type="PANTHER" id="PTHR30336">
    <property type="entry name" value="INNER MEMBRANE PROTEIN, PROBABLE PERMEASE"/>
    <property type="match status" value="1"/>
</dbReference>
<dbReference type="CDD" id="cd06259">
    <property type="entry name" value="YdcF-like"/>
    <property type="match status" value="1"/>
</dbReference>
<evidence type="ECO:0000313" key="2">
    <source>
        <dbReference type="EMBL" id="MCW7503526.1"/>
    </source>
</evidence>
<sequence>MLLENHKKITEEELKLANSIWHFLSIRETIQKSDLIFVLCSHDLRVAKYAVDLYKKGFANHILFSGGLNFFTKHIFPKSEAESFAELAFNENIPNDTIIIENKSTNTGENIQFSKEILKSLNHKFSNIIAIQKPSMTLRIKLALDKQWNDGNFFISSPNYSIFDAPHSHINHFMIINEIVGDLQRIIEYPKFGFQSETDISDHIFLAYNSLINQGYNLHLIK</sequence>
<dbReference type="PANTHER" id="PTHR30336:SF20">
    <property type="entry name" value="DUF218 DOMAIN-CONTAINING PROTEIN"/>
    <property type="match status" value="1"/>
</dbReference>
<feature type="domain" description="DUF218" evidence="1">
    <location>
        <begin position="34"/>
        <end position="181"/>
    </location>
</feature>
<dbReference type="Proteomes" id="UP001208794">
    <property type="component" value="Unassembled WGS sequence"/>
</dbReference>
<gene>
    <name evidence="2" type="ORF">ND855_05270</name>
</gene>
<dbReference type="Gene3D" id="3.40.50.620">
    <property type="entry name" value="HUPs"/>
    <property type="match status" value="1"/>
</dbReference>
<accession>A0ABT3M565</accession>
<dbReference type="Pfam" id="PF02698">
    <property type="entry name" value="DUF218"/>
    <property type="match status" value="1"/>
</dbReference>
<evidence type="ECO:0000313" key="3">
    <source>
        <dbReference type="Proteomes" id="UP001208794"/>
    </source>
</evidence>
<comment type="caution">
    <text evidence="2">The sequence shown here is derived from an EMBL/GenBank/DDBJ whole genome shotgun (WGS) entry which is preliminary data.</text>
</comment>
<organism evidence="2 3">
    <name type="scientific">Leptospira paudalimensis</name>
    <dbReference type="NCBI Taxonomy" id="2950024"/>
    <lineage>
        <taxon>Bacteria</taxon>
        <taxon>Pseudomonadati</taxon>
        <taxon>Spirochaetota</taxon>
        <taxon>Spirochaetia</taxon>
        <taxon>Leptospirales</taxon>
        <taxon>Leptospiraceae</taxon>
        <taxon>Leptospira</taxon>
    </lineage>
</organism>
<dbReference type="RefSeq" id="WP_265357489.1">
    <property type="nucleotide sequence ID" value="NZ_JAMQPR010000001.1"/>
</dbReference>
<evidence type="ECO:0000259" key="1">
    <source>
        <dbReference type="Pfam" id="PF02698"/>
    </source>
</evidence>
<protein>
    <submittedName>
        <fullName evidence="2">YdcF family protein</fullName>
    </submittedName>
</protein>
<name>A0ABT3M565_9LEPT</name>
<proteinExistence type="predicted"/>
<keyword evidence="3" id="KW-1185">Reference proteome</keyword>
<dbReference type="InterPro" id="IPR003848">
    <property type="entry name" value="DUF218"/>
</dbReference>
<dbReference type="EMBL" id="JAMQPR010000001">
    <property type="protein sequence ID" value="MCW7503526.1"/>
    <property type="molecule type" value="Genomic_DNA"/>
</dbReference>
<reference evidence="2 3" key="1">
    <citation type="submission" date="2022-06" db="EMBL/GenBank/DDBJ databases">
        <title>Leptospira isolates from biofilms formed at urban environments.</title>
        <authorList>
            <person name="Ribeiro P.S."/>
            <person name="Sousa T."/>
            <person name="Carvalho N."/>
            <person name="Aburjaile F."/>
            <person name="Neves F."/>
            <person name="Oliveira D."/>
            <person name="Blanco L."/>
            <person name="Lima J."/>
            <person name="Costa F."/>
            <person name="Brenig B."/>
            <person name="Soares S."/>
            <person name="Ramos R."/>
            <person name="Goes-Neto A."/>
            <person name="Matiuzzi M."/>
            <person name="Azevedo V."/>
            <person name="Ristow P."/>
        </authorList>
    </citation>
    <scope>NUCLEOTIDE SEQUENCE [LARGE SCALE GENOMIC DNA]</scope>
    <source>
        <strain evidence="2 3">VSF14</strain>
    </source>
</reference>
<dbReference type="InterPro" id="IPR051599">
    <property type="entry name" value="Cell_Envelope_Assoc"/>
</dbReference>